<dbReference type="PANTHER" id="PTHR47990">
    <property type="entry name" value="2-OXOGLUTARATE (2OG) AND FE(II)-DEPENDENT OXYGENASE SUPERFAMILY PROTEIN-RELATED"/>
    <property type="match status" value="1"/>
</dbReference>
<dbReference type="PROSITE" id="PS51471">
    <property type="entry name" value="FE2OG_OXY"/>
    <property type="match status" value="1"/>
</dbReference>
<organism evidence="3 4">
    <name type="scientific">Symbiodinium natans</name>
    <dbReference type="NCBI Taxonomy" id="878477"/>
    <lineage>
        <taxon>Eukaryota</taxon>
        <taxon>Sar</taxon>
        <taxon>Alveolata</taxon>
        <taxon>Dinophyceae</taxon>
        <taxon>Suessiales</taxon>
        <taxon>Symbiodiniaceae</taxon>
        <taxon>Symbiodinium</taxon>
    </lineage>
</organism>
<dbReference type="Pfam" id="PF14226">
    <property type="entry name" value="DIOX_N"/>
    <property type="match status" value="1"/>
</dbReference>
<comment type="similarity">
    <text evidence="1">Belongs to the iron/ascorbate-dependent oxidoreductase family.</text>
</comment>
<dbReference type="OrthoDB" id="288590at2759"/>
<evidence type="ECO:0000313" key="3">
    <source>
        <dbReference type="EMBL" id="CAE7245539.1"/>
    </source>
</evidence>
<dbReference type="InterPro" id="IPR027443">
    <property type="entry name" value="IPNS-like_sf"/>
</dbReference>
<name>A0A812LDH4_9DINO</name>
<comment type="caution">
    <text evidence="3">The sequence shown here is derived from an EMBL/GenBank/DDBJ whole genome shotgun (WGS) entry which is preliminary data.</text>
</comment>
<accession>A0A812LDH4</accession>
<keyword evidence="1" id="KW-0560">Oxidoreductase</keyword>
<keyword evidence="1" id="KW-0479">Metal-binding</keyword>
<feature type="domain" description="Fe2OG dioxygenase" evidence="2">
    <location>
        <begin position="193"/>
        <end position="310"/>
    </location>
</feature>
<dbReference type="SUPFAM" id="SSF51197">
    <property type="entry name" value="Clavaminate synthase-like"/>
    <property type="match status" value="1"/>
</dbReference>
<dbReference type="Pfam" id="PF03171">
    <property type="entry name" value="2OG-FeII_Oxy"/>
    <property type="match status" value="1"/>
</dbReference>
<evidence type="ECO:0000313" key="4">
    <source>
        <dbReference type="Proteomes" id="UP000604046"/>
    </source>
</evidence>
<keyword evidence="4" id="KW-1185">Reference proteome</keyword>
<sequence>MSWSFLQQHPARMRIQRSMKFRHLVNVRPLTGCDSAAHPHVDMSQIMTPNHPRRASALTEIRNALSTRGYFYASNVDSLPQKYIERVYAFARCLHDLPVAEKRRCARPKGTYSGSDAGVEELAYEAGSASTVRAWDFSRVRFPTSGRTHPEVRCPSSDLGFHDFLDDLYGRQDRLAMALMTAFAEMLDLPSDTFSSCFSGDDMGTIRLLHYPAATSSEEARRRQEANYGISPHTDFEAFTLMHQNAPGLQFLPPDGSDWVDAPVREEEFVVIVGDILERFTNGMLRATPHRVLQTTWERFSIIRFNAVTPETLVEPLAQFVTESRPARYTPVTMRKHMETTVGRLEQGLGAWEKGQPGRSLTANFVYDDPGL</sequence>
<dbReference type="InterPro" id="IPR026992">
    <property type="entry name" value="DIOX_N"/>
</dbReference>
<dbReference type="GO" id="GO:0016491">
    <property type="term" value="F:oxidoreductase activity"/>
    <property type="evidence" value="ECO:0007669"/>
    <property type="project" value="UniProtKB-KW"/>
</dbReference>
<dbReference type="EMBL" id="CAJNDS010001055">
    <property type="protein sequence ID" value="CAE7245539.1"/>
    <property type="molecule type" value="Genomic_DNA"/>
</dbReference>
<dbReference type="InterPro" id="IPR050231">
    <property type="entry name" value="Iron_ascorbate_oxido_reductase"/>
</dbReference>
<gene>
    <name evidence="3" type="primary">buaE</name>
    <name evidence="3" type="ORF">SNAT2548_LOCUS11588</name>
</gene>
<dbReference type="Gene3D" id="2.60.120.330">
    <property type="entry name" value="B-lactam Antibiotic, Isopenicillin N Synthase, Chain"/>
    <property type="match status" value="1"/>
</dbReference>
<evidence type="ECO:0000259" key="2">
    <source>
        <dbReference type="PROSITE" id="PS51471"/>
    </source>
</evidence>
<reference evidence="3" key="1">
    <citation type="submission" date="2021-02" db="EMBL/GenBank/DDBJ databases">
        <authorList>
            <person name="Dougan E. K."/>
            <person name="Rhodes N."/>
            <person name="Thang M."/>
            <person name="Chan C."/>
        </authorList>
    </citation>
    <scope>NUCLEOTIDE SEQUENCE</scope>
</reference>
<keyword evidence="1" id="KW-0408">Iron</keyword>
<evidence type="ECO:0000256" key="1">
    <source>
        <dbReference type="RuleBase" id="RU003682"/>
    </source>
</evidence>
<dbReference type="Proteomes" id="UP000604046">
    <property type="component" value="Unassembled WGS sequence"/>
</dbReference>
<dbReference type="GO" id="GO:0046872">
    <property type="term" value="F:metal ion binding"/>
    <property type="evidence" value="ECO:0007669"/>
    <property type="project" value="UniProtKB-KW"/>
</dbReference>
<protein>
    <submittedName>
        <fullName evidence="3">BuaE protein</fullName>
    </submittedName>
</protein>
<dbReference type="InterPro" id="IPR044861">
    <property type="entry name" value="IPNS-like_FE2OG_OXY"/>
</dbReference>
<dbReference type="InterPro" id="IPR005123">
    <property type="entry name" value="Oxoglu/Fe-dep_dioxygenase_dom"/>
</dbReference>
<proteinExistence type="inferred from homology"/>
<dbReference type="AlphaFoldDB" id="A0A812LDH4"/>